<name>X2KUH5_9CAUD</name>
<sequence>MNKTDLAGQVSDMAVKAAPPVTVTGLTFYGIALPDIVALLTIVYLVVHIGYIVTKWIRGR</sequence>
<feature type="transmembrane region" description="Helical" evidence="1">
    <location>
        <begin position="28"/>
        <end position="53"/>
    </location>
</feature>
<proteinExistence type="predicted"/>
<gene>
    <name evidence="2" type="ORF">PV_014</name>
</gene>
<dbReference type="Proteomes" id="UP000019741">
    <property type="component" value="Segment"/>
</dbReference>
<protein>
    <recommendedName>
        <fullName evidence="4">Holin</fullName>
    </recommendedName>
</protein>
<evidence type="ECO:0000313" key="2">
    <source>
        <dbReference type="EMBL" id="AHN84665.1"/>
    </source>
</evidence>
<evidence type="ECO:0008006" key="4">
    <source>
        <dbReference type="Google" id="ProtNLM"/>
    </source>
</evidence>
<dbReference type="EMBL" id="KJ502657">
    <property type="protein sequence ID" value="AHN84665.1"/>
    <property type="molecule type" value="Genomic_DNA"/>
</dbReference>
<evidence type="ECO:0000256" key="1">
    <source>
        <dbReference type="SAM" id="Phobius"/>
    </source>
</evidence>
<reference evidence="2 3" key="1">
    <citation type="submission" date="2014-02" db="EMBL/GenBank/DDBJ databases">
        <title>The complete genome of the phage of Vibrio sp. which is highly homologous to Vibro cyclitrophicus was sequenced and analyzed.</title>
        <authorList>
            <person name="Li Z."/>
            <person name="Xu Y."/>
            <person name="Zhang J."/>
        </authorList>
    </citation>
    <scope>NUCLEOTIDE SEQUENCE [LARGE SCALE GENOMIC DNA]</scope>
    <source>
        <strain evidence="2">Phi-Vc1</strain>
    </source>
</reference>
<organism evidence="2 3">
    <name type="scientific">Vibrio phage Vc1</name>
    <dbReference type="NCBI Taxonomy" id="1480731"/>
    <lineage>
        <taxon>Viruses</taxon>
        <taxon>Duplodnaviria</taxon>
        <taxon>Heunggongvirae</taxon>
        <taxon>Uroviricota</taxon>
        <taxon>Caudoviricetes</taxon>
        <taxon>Drexlerviridae</taxon>
        <taxon>Jhansiroadvirus</taxon>
        <taxon>Jhansiroadvirus gwaliVC1</taxon>
    </lineage>
</organism>
<accession>X2KUH5</accession>
<keyword evidence="3" id="KW-1185">Reference proteome</keyword>
<keyword evidence="1" id="KW-1133">Transmembrane helix</keyword>
<keyword evidence="1" id="KW-0812">Transmembrane</keyword>
<evidence type="ECO:0000313" key="3">
    <source>
        <dbReference type="Proteomes" id="UP000019741"/>
    </source>
</evidence>
<keyword evidence="1" id="KW-0472">Membrane</keyword>